<reference evidence="4 5" key="1">
    <citation type="submission" date="2019-12" db="EMBL/GenBank/DDBJ databases">
        <authorList>
            <person name="Reyes-Prieto M."/>
        </authorList>
    </citation>
    <scope>NUCLEOTIDE SEQUENCE [LARGE SCALE GENOMIC DNA]</scope>
    <source>
        <strain evidence="4">HF14-78462</strain>
    </source>
</reference>
<proteinExistence type="predicted"/>
<feature type="domain" description="GGDEF" evidence="3">
    <location>
        <begin position="245"/>
        <end position="375"/>
    </location>
</feature>
<feature type="transmembrane region" description="Helical" evidence="2">
    <location>
        <begin position="35"/>
        <end position="56"/>
    </location>
</feature>
<keyword evidence="2" id="KW-1133">Transmembrane helix</keyword>
<dbReference type="GO" id="GO:0005886">
    <property type="term" value="C:plasma membrane"/>
    <property type="evidence" value="ECO:0007669"/>
    <property type="project" value="TreeGrafter"/>
</dbReference>
<dbReference type="Gene3D" id="3.30.70.270">
    <property type="match status" value="1"/>
</dbReference>
<dbReference type="EC" id="2.7.7.65" evidence="1"/>
<evidence type="ECO:0000256" key="1">
    <source>
        <dbReference type="ARBA" id="ARBA00012528"/>
    </source>
</evidence>
<dbReference type="Proteomes" id="UP000433050">
    <property type="component" value="Unassembled WGS sequence"/>
</dbReference>
<dbReference type="EMBL" id="CACSAS010000001">
    <property type="protein sequence ID" value="CAA0088870.1"/>
    <property type="molecule type" value="Genomic_DNA"/>
</dbReference>
<organism evidence="4 5">
    <name type="scientific">Starkeya nomas</name>
    <dbReference type="NCBI Taxonomy" id="2666134"/>
    <lineage>
        <taxon>Bacteria</taxon>
        <taxon>Pseudomonadati</taxon>
        <taxon>Pseudomonadota</taxon>
        <taxon>Alphaproteobacteria</taxon>
        <taxon>Hyphomicrobiales</taxon>
        <taxon>Xanthobacteraceae</taxon>
        <taxon>Starkeya</taxon>
    </lineage>
</organism>
<feature type="transmembrane region" description="Helical" evidence="2">
    <location>
        <begin position="6"/>
        <end position="28"/>
    </location>
</feature>
<accession>A0A5S9NJ75</accession>
<protein>
    <recommendedName>
        <fullName evidence="1">diguanylate cyclase</fullName>
        <ecNumber evidence="1">2.7.7.65</ecNumber>
    </recommendedName>
</protein>
<dbReference type="GO" id="GO:0052621">
    <property type="term" value="F:diguanylate cyclase activity"/>
    <property type="evidence" value="ECO:0007669"/>
    <property type="project" value="UniProtKB-EC"/>
</dbReference>
<dbReference type="PROSITE" id="PS50887">
    <property type="entry name" value="GGDEF"/>
    <property type="match status" value="1"/>
</dbReference>
<keyword evidence="2" id="KW-0472">Membrane</keyword>
<dbReference type="NCBIfam" id="TIGR00254">
    <property type="entry name" value="GGDEF"/>
    <property type="match status" value="1"/>
</dbReference>
<dbReference type="SMART" id="SM00267">
    <property type="entry name" value="GGDEF"/>
    <property type="match status" value="1"/>
</dbReference>
<keyword evidence="2" id="KW-0812">Transmembrane</keyword>
<dbReference type="InterPro" id="IPR050469">
    <property type="entry name" value="Diguanylate_Cyclase"/>
</dbReference>
<dbReference type="Pfam" id="PF00990">
    <property type="entry name" value="GGDEF"/>
    <property type="match status" value="1"/>
</dbReference>
<feature type="transmembrane region" description="Helical" evidence="2">
    <location>
        <begin position="118"/>
        <end position="135"/>
    </location>
</feature>
<name>A0A5S9NJ75_9HYPH</name>
<evidence type="ECO:0000313" key="4">
    <source>
        <dbReference type="EMBL" id="CAA0088870.1"/>
    </source>
</evidence>
<feature type="transmembrane region" description="Helical" evidence="2">
    <location>
        <begin position="62"/>
        <end position="84"/>
    </location>
</feature>
<evidence type="ECO:0000313" key="5">
    <source>
        <dbReference type="Proteomes" id="UP000433050"/>
    </source>
</evidence>
<feature type="transmembrane region" description="Helical" evidence="2">
    <location>
        <begin position="190"/>
        <end position="208"/>
    </location>
</feature>
<evidence type="ECO:0000256" key="2">
    <source>
        <dbReference type="SAM" id="Phobius"/>
    </source>
</evidence>
<dbReference type="RefSeq" id="WP_159597993.1">
    <property type="nucleotide sequence ID" value="NZ_CACSAS010000001.1"/>
</dbReference>
<feature type="transmembrane region" description="Helical" evidence="2">
    <location>
        <begin position="96"/>
        <end position="112"/>
    </location>
</feature>
<dbReference type="SUPFAM" id="SSF55073">
    <property type="entry name" value="Nucleotide cyclase"/>
    <property type="match status" value="1"/>
</dbReference>
<dbReference type="PANTHER" id="PTHR45138:SF24">
    <property type="entry name" value="DIGUANYLATE CYCLASE DGCC-RELATED"/>
    <property type="match status" value="1"/>
</dbReference>
<dbReference type="GO" id="GO:1902201">
    <property type="term" value="P:negative regulation of bacterial-type flagellum-dependent cell motility"/>
    <property type="evidence" value="ECO:0007669"/>
    <property type="project" value="TreeGrafter"/>
</dbReference>
<dbReference type="InterPro" id="IPR029787">
    <property type="entry name" value="Nucleotide_cyclase"/>
</dbReference>
<dbReference type="InterPro" id="IPR000160">
    <property type="entry name" value="GGDEF_dom"/>
</dbReference>
<feature type="transmembrane region" description="Helical" evidence="2">
    <location>
        <begin position="147"/>
        <end position="170"/>
    </location>
</feature>
<dbReference type="AlphaFoldDB" id="A0A5S9NJ75"/>
<dbReference type="InterPro" id="IPR043128">
    <property type="entry name" value="Rev_trsase/Diguanyl_cyclase"/>
</dbReference>
<gene>
    <name evidence="4" type="ORF">STARVERO_00804</name>
</gene>
<dbReference type="PANTHER" id="PTHR45138">
    <property type="entry name" value="REGULATORY COMPONENTS OF SENSORY TRANSDUCTION SYSTEM"/>
    <property type="match status" value="1"/>
</dbReference>
<dbReference type="CDD" id="cd01949">
    <property type="entry name" value="GGDEF"/>
    <property type="match status" value="1"/>
</dbReference>
<evidence type="ECO:0000259" key="3">
    <source>
        <dbReference type="PROSITE" id="PS50887"/>
    </source>
</evidence>
<keyword evidence="5" id="KW-1185">Reference proteome</keyword>
<dbReference type="GO" id="GO:0043709">
    <property type="term" value="P:cell adhesion involved in single-species biofilm formation"/>
    <property type="evidence" value="ECO:0007669"/>
    <property type="project" value="TreeGrafter"/>
</dbReference>
<sequence>MLLDYTSLLIAIGFSAICLSIILLGTWSTARADKYLLICSIAAGFIVCDVFLYSLYLSNPHYSLATIAFAHLLTGLSILYGAAFYFRLGGSPRGRILIGMASLPIALTPLAMGYDGAGFMLVNLSAAALLALTAFEYWQTRAEAPGAIAGMCGLYLFVGTSFAACALVLAFDGRLVLDGPPANWAEDFNVLSVIAGVPGIGAMTLALNQTRLARAHKREAMTDSLSGLLNRRALFDMIGTEPLADDITVVLFDIDHFKSINDTHGHATGDRVIALFAQVLRESLSEGQQAARIGGEEFVLVRPHRTLDLALLQTEQVRLRFAAQVLYQEGFTSTTSAGIGIGTRGMLFDQAFSQADTALYRAKREGRDRTVVAALGAGSGVITLPSSRPSRR</sequence>